<feature type="region of interest" description="Disordered" evidence="8">
    <location>
        <begin position="447"/>
        <end position="470"/>
    </location>
</feature>
<dbReference type="SMART" id="SM01090">
    <property type="entry name" value="Copper-fist"/>
    <property type="match status" value="1"/>
</dbReference>
<evidence type="ECO:0000313" key="11">
    <source>
        <dbReference type="Proteomes" id="UP001286456"/>
    </source>
</evidence>
<dbReference type="FunFam" id="3.90.430.10:FF:000001">
    <property type="entry name" value="Copper fist DNA-binding protein"/>
    <property type="match status" value="1"/>
</dbReference>
<reference evidence="10" key="1">
    <citation type="journal article" date="2023" name="Mol. Phylogenet. Evol.">
        <title>Genome-scale phylogeny and comparative genomics of the fungal order Sordariales.</title>
        <authorList>
            <person name="Hensen N."/>
            <person name="Bonometti L."/>
            <person name="Westerberg I."/>
            <person name="Brannstrom I.O."/>
            <person name="Guillou S."/>
            <person name="Cros-Aarteil S."/>
            <person name="Calhoun S."/>
            <person name="Haridas S."/>
            <person name="Kuo A."/>
            <person name="Mondo S."/>
            <person name="Pangilinan J."/>
            <person name="Riley R."/>
            <person name="LaButti K."/>
            <person name="Andreopoulos B."/>
            <person name="Lipzen A."/>
            <person name="Chen C."/>
            <person name="Yan M."/>
            <person name="Daum C."/>
            <person name="Ng V."/>
            <person name="Clum A."/>
            <person name="Steindorff A."/>
            <person name="Ohm R.A."/>
            <person name="Martin F."/>
            <person name="Silar P."/>
            <person name="Natvig D.O."/>
            <person name="Lalanne C."/>
            <person name="Gautier V."/>
            <person name="Ament-Velasquez S.L."/>
            <person name="Kruys A."/>
            <person name="Hutchinson M.I."/>
            <person name="Powell A.J."/>
            <person name="Barry K."/>
            <person name="Miller A.N."/>
            <person name="Grigoriev I.V."/>
            <person name="Debuchy R."/>
            <person name="Gladieux P."/>
            <person name="Hiltunen Thoren M."/>
            <person name="Johannesson H."/>
        </authorList>
    </citation>
    <scope>NUCLEOTIDE SEQUENCE</scope>
    <source>
        <strain evidence="10">SMH4131-1</strain>
    </source>
</reference>
<dbReference type="GO" id="GO:0000981">
    <property type="term" value="F:DNA-binding transcription factor activity, RNA polymerase II-specific"/>
    <property type="evidence" value="ECO:0007669"/>
    <property type="project" value="TreeGrafter"/>
</dbReference>
<dbReference type="InterPro" id="IPR036395">
    <property type="entry name" value="Cu_fist_DNA-bd_dom_sf"/>
</dbReference>
<evidence type="ECO:0000256" key="2">
    <source>
        <dbReference type="ARBA" id="ARBA00022723"/>
    </source>
</evidence>
<feature type="domain" description="Copper-fist" evidence="9">
    <location>
        <begin position="1"/>
        <end position="41"/>
    </location>
</feature>
<evidence type="ECO:0000256" key="4">
    <source>
        <dbReference type="ARBA" id="ARBA00023008"/>
    </source>
</evidence>
<keyword evidence="7" id="KW-0539">Nucleus</keyword>
<dbReference type="GO" id="GO:0000978">
    <property type="term" value="F:RNA polymerase II cis-regulatory region sequence-specific DNA binding"/>
    <property type="evidence" value="ECO:0007669"/>
    <property type="project" value="TreeGrafter"/>
</dbReference>
<dbReference type="SUPFAM" id="SSF57879">
    <property type="entry name" value="Zinc domain conserved in yeast copper-regulated transcription factors"/>
    <property type="match status" value="1"/>
</dbReference>
<keyword evidence="2" id="KW-0479">Metal-binding</keyword>
<feature type="compositionally biased region" description="Polar residues" evidence="8">
    <location>
        <begin position="459"/>
        <end position="470"/>
    </location>
</feature>
<name>A0AAE0IVM3_9PEZI</name>
<evidence type="ECO:0000313" key="10">
    <source>
        <dbReference type="EMBL" id="KAK3332093.1"/>
    </source>
</evidence>
<dbReference type="AlphaFoldDB" id="A0AAE0IVM3"/>
<dbReference type="PANTHER" id="PTHR28088:SF9">
    <property type="entry name" value="TRANSCRIPTION FACTOR GRISEA, PUTATIVE (AFU_ORTHOLOGUE AFUA_1G13190)-RELATED"/>
    <property type="match status" value="1"/>
</dbReference>
<keyword evidence="4" id="KW-0186">Copper</keyword>
<feature type="compositionally biased region" description="Polar residues" evidence="8">
    <location>
        <begin position="72"/>
        <end position="107"/>
    </location>
</feature>
<accession>A0AAE0IVM3</accession>
<dbReference type="GO" id="GO:0005634">
    <property type="term" value="C:nucleus"/>
    <property type="evidence" value="ECO:0007669"/>
    <property type="project" value="UniProtKB-SubCell"/>
</dbReference>
<keyword evidence="6" id="KW-0804">Transcription</keyword>
<evidence type="ECO:0000259" key="9">
    <source>
        <dbReference type="PROSITE" id="PS50073"/>
    </source>
</evidence>
<evidence type="ECO:0000256" key="3">
    <source>
        <dbReference type="ARBA" id="ARBA00022833"/>
    </source>
</evidence>
<dbReference type="EMBL" id="JAUEPO010000002">
    <property type="protein sequence ID" value="KAK3332093.1"/>
    <property type="molecule type" value="Genomic_DNA"/>
</dbReference>
<dbReference type="GO" id="GO:0006878">
    <property type="term" value="P:intracellular copper ion homeostasis"/>
    <property type="evidence" value="ECO:0007669"/>
    <property type="project" value="TreeGrafter"/>
</dbReference>
<dbReference type="PROSITE" id="PS01119">
    <property type="entry name" value="COPPER_FIST_1"/>
    <property type="match status" value="1"/>
</dbReference>
<dbReference type="GO" id="GO:0005507">
    <property type="term" value="F:copper ion binding"/>
    <property type="evidence" value="ECO:0007669"/>
    <property type="project" value="InterPro"/>
</dbReference>
<keyword evidence="11" id="KW-1185">Reference proteome</keyword>
<proteinExistence type="predicted"/>
<dbReference type="Proteomes" id="UP001286456">
    <property type="component" value="Unassembled WGS sequence"/>
</dbReference>
<reference evidence="10" key="2">
    <citation type="submission" date="2023-06" db="EMBL/GenBank/DDBJ databases">
        <authorList>
            <consortium name="Lawrence Berkeley National Laboratory"/>
            <person name="Haridas S."/>
            <person name="Hensen N."/>
            <person name="Bonometti L."/>
            <person name="Westerberg I."/>
            <person name="Brannstrom I.O."/>
            <person name="Guillou S."/>
            <person name="Cros-Aarteil S."/>
            <person name="Calhoun S."/>
            <person name="Kuo A."/>
            <person name="Mondo S."/>
            <person name="Pangilinan J."/>
            <person name="Riley R."/>
            <person name="Labutti K."/>
            <person name="Andreopoulos B."/>
            <person name="Lipzen A."/>
            <person name="Chen C."/>
            <person name="Yanf M."/>
            <person name="Daum C."/>
            <person name="Ng V."/>
            <person name="Clum A."/>
            <person name="Steindorff A."/>
            <person name="Ohm R."/>
            <person name="Martin F."/>
            <person name="Silar P."/>
            <person name="Natvig D."/>
            <person name="Lalanne C."/>
            <person name="Gautier V."/>
            <person name="Ament-Velasquez S.L."/>
            <person name="Kruys A."/>
            <person name="Hutchinson M.I."/>
            <person name="Powell A.J."/>
            <person name="Barry K."/>
            <person name="Miller A.N."/>
            <person name="Grigoriev I.V."/>
            <person name="Debuchy R."/>
            <person name="Gladieux P."/>
            <person name="Thoren M.H."/>
            <person name="Johannesson H."/>
        </authorList>
    </citation>
    <scope>NUCLEOTIDE SEQUENCE</scope>
    <source>
        <strain evidence="10">SMH4131-1</strain>
    </source>
</reference>
<sequence length="521" mass="55037">MPIINGQKMACAPCIRGHRSTKCNHFNDRVMCPVRKPGRPLSTCPCAPGKPCSCGGVKVAIPRKQQCGCPSESEQGSNGIEQDQSPTESQTSPTRPSFRIQKSNSSSRPRKQSFDPVNLSRIDPMSINLVRQQNGHGTLDANTTGMVNNGTGASNGIATQVALSSPTGYNVGIGFGHSGTDSVFTHPRSLSYGPPITYSMDTRYAQPQHQIPLQVKTEEKSLSPSQLGGLGMPLPPTSLPSATGSCCSPPLAPPPPPAELRVSLMPKSNGTANGIPPRASCCCGGKEDLAPKLDPDNTSPVSPSDFDKLLMSQFQSSMDMKHQTFSPTFESPVFTYPANLGSWQQPVNQEMWQQIASQPTLSLNTSLPTLTNGDTGDLVGTSHQCRCGPGCQCIGCLAHPFNEQMYQYVNNAYTNHTTTTNNTNGHMDIAAGVSAGVTAGGSGQSTAYNGGAGYESPPEAQTPSDTSALSDEQNLSTLDYFFVNLPIQHDGTCGGFIGNCPCGDDCMCPGCLVHHTAVSPH</sequence>
<keyword evidence="5" id="KW-0805">Transcription regulation</keyword>
<dbReference type="GO" id="GO:0045944">
    <property type="term" value="P:positive regulation of transcription by RNA polymerase II"/>
    <property type="evidence" value="ECO:0007669"/>
    <property type="project" value="TreeGrafter"/>
</dbReference>
<comment type="subcellular location">
    <subcellularLocation>
        <location evidence="1">Nucleus</location>
    </subcellularLocation>
</comment>
<dbReference type="Pfam" id="PF00649">
    <property type="entry name" value="Copper-fist"/>
    <property type="match status" value="1"/>
</dbReference>
<evidence type="ECO:0000256" key="6">
    <source>
        <dbReference type="ARBA" id="ARBA00023163"/>
    </source>
</evidence>
<comment type="caution">
    <text evidence="10">The sequence shown here is derived from an EMBL/GenBank/DDBJ whole genome shotgun (WGS) entry which is preliminary data.</text>
</comment>
<dbReference type="PANTHER" id="PTHR28088">
    <property type="entry name" value="TRANSCRIPTIONAL ACTIVATOR HAA1-RELATED"/>
    <property type="match status" value="1"/>
</dbReference>
<evidence type="ECO:0000256" key="8">
    <source>
        <dbReference type="SAM" id="MobiDB-lite"/>
    </source>
</evidence>
<feature type="region of interest" description="Disordered" evidence="8">
    <location>
        <begin position="67"/>
        <end position="120"/>
    </location>
</feature>
<protein>
    <recommendedName>
        <fullName evidence="9">Copper-fist domain-containing protein</fullName>
    </recommendedName>
</protein>
<evidence type="ECO:0000256" key="5">
    <source>
        <dbReference type="ARBA" id="ARBA00023015"/>
    </source>
</evidence>
<dbReference type="InterPro" id="IPR001083">
    <property type="entry name" value="Cu_fist_DNA-bd_dom"/>
</dbReference>
<dbReference type="SMART" id="SM00412">
    <property type="entry name" value="Cu_FIST"/>
    <property type="match status" value="1"/>
</dbReference>
<dbReference type="Gene3D" id="3.90.430.10">
    <property type="entry name" value="Copper fist DNA-binding domain"/>
    <property type="match status" value="1"/>
</dbReference>
<dbReference type="InterPro" id="IPR051763">
    <property type="entry name" value="Copper_Homeo_Regul"/>
</dbReference>
<gene>
    <name evidence="10" type="ORF">B0T19DRAFT_94539</name>
</gene>
<keyword evidence="3" id="KW-0862">Zinc</keyword>
<organism evidence="10 11">
    <name type="scientific">Cercophora scortea</name>
    <dbReference type="NCBI Taxonomy" id="314031"/>
    <lineage>
        <taxon>Eukaryota</taxon>
        <taxon>Fungi</taxon>
        <taxon>Dikarya</taxon>
        <taxon>Ascomycota</taxon>
        <taxon>Pezizomycotina</taxon>
        <taxon>Sordariomycetes</taxon>
        <taxon>Sordariomycetidae</taxon>
        <taxon>Sordariales</taxon>
        <taxon>Lasiosphaeriaceae</taxon>
        <taxon>Cercophora</taxon>
    </lineage>
</organism>
<dbReference type="PRINTS" id="PR00617">
    <property type="entry name" value="COPPERFIST"/>
</dbReference>
<dbReference type="PROSITE" id="PS50073">
    <property type="entry name" value="COPPER_FIST_2"/>
    <property type="match status" value="1"/>
</dbReference>
<dbReference type="GO" id="GO:0006879">
    <property type="term" value="P:intracellular iron ion homeostasis"/>
    <property type="evidence" value="ECO:0007669"/>
    <property type="project" value="TreeGrafter"/>
</dbReference>
<evidence type="ECO:0000256" key="7">
    <source>
        <dbReference type="ARBA" id="ARBA00023242"/>
    </source>
</evidence>
<evidence type="ECO:0000256" key="1">
    <source>
        <dbReference type="ARBA" id="ARBA00004123"/>
    </source>
</evidence>